<dbReference type="InterPro" id="IPR011915">
    <property type="entry name" value="GlrX_actino"/>
</dbReference>
<dbReference type="InterPro" id="IPR002109">
    <property type="entry name" value="Glutaredoxin"/>
</dbReference>
<dbReference type="PANTHER" id="PTHR34386:SF1">
    <property type="entry name" value="GLUTAREDOXIN-LIKE PROTEIN NRDH"/>
    <property type="match status" value="1"/>
</dbReference>
<dbReference type="GO" id="GO:0045454">
    <property type="term" value="P:cell redox homeostasis"/>
    <property type="evidence" value="ECO:0007669"/>
    <property type="project" value="TreeGrafter"/>
</dbReference>
<evidence type="ECO:0000313" key="3">
    <source>
        <dbReference type="EMBL" id="GGK45325.1"/>
    </source>
</evidence>
<evidence type="ECO:0000256" key="1">
    <source>
        <dbReference type="SAM" id="MobiDB-lite"/>
    </source>
</evidence>
<feature type="domain" description="Glutaredoxin" evidence="2">
    <location>
        <begin position="74"/>
        <end position="127"/>
    </location>
</feature>
<dbReference type="NCBIfam" id="TIGR02200">
    <property type="entry name" value="GlrX_actino"/>
    <property type="match status" value="1"/>
</dbReference>
<dbReference type="PROSITE" id="PS51354">
    <property type="entry name" value="GLUTAREDOXIN_2"/>
    <property type="match status" value="1"/>
</dbReference>
<protein>
    <recommendedName>
        <fullName evidence="2">Glutaredoxin domain-containing protein</fullName>
    </recommendedName>
</protein>
<organism evidence="3 4">
    <name type="scientific">Nocardia camponoti</name>
    <dbReference type="NCBI Taxonomy" id="1616106"/>
    <lineage>
        <taxon>Bacteria</taxon>
        <taxon>Bacillati</taxon>
        <taxon>Actinomycetota</taxon>
        <taxon>Actinomycetes</taxon>
        <taxon>Mycobacteriales</taxon>
        <taxon>Nocardiaceae</taxon>
        <taxon>Nocardia</taxon>
    </lineage>
</organism>
<evidence type="ECO:0000313" key="4">
    <source>
        <dbReference type="Proteomes" id="UP000612956"/>
    </source>
</evidence>
<evidence type="ECO:0000259" key="2">
    <source>
        <dbReference type="Pfam" id="PF00462"/>
    </source>
</evidence>
<proteinExistence type="predicted"/>
<reference evidence="3" key="1">
    <citation type="journal article" date="2014" name="Int. J. Syst. Evol. Microbiol.">
        <title>Complete genome sequence of Corynebacterium casei LMG S-19264T (=DSM 44701T), isolated from a smear-ripened cheese.</title>
        <authorList>
            <consortium name="US DOE Joint Genome Institute (JGI-PGF)"/>
            <person name="Walter F."/>
            <person name="Albersmeier A."/>
            <person name="Kalinowski J."/>
            <person name="Ruckert C."/>
        </authorList>
    </citation>
    <scope>NUCLEOTIDE SEQUENCE</scope>
    <source>
        <strain evidence="3">CGMCC 4.7278</strain>
    </source>
</reference>
<reference evidence="3" key="2">
    <citation type="submission" date="2020-09" db="EMBL/GenBank/DDBJ databases">
        <authorList>
            <person name="Sun Q."/>
            <person name="Zhou Y."/>
        </authorList>
    </citation>
    <scope>NUCLEOTIDE SEQUENCE</scope>
    <source>
        <strain evidence="3">CGMCC 4.7278</strain>
    </source>
</reference>
<dbReference type="Pfam" id="PF00462">
    <property type="entry name" value="Glutaredoxin"/>
    <property type="match status" value="1"/>
</dbReference>
<comment type="caution">
    <text evidence="3">The sequence shown here is derived from an EMBL/GenBank/DDBJ whole genome shotgun (WGS) entry which is preliminary data.</text>
</comment>
<feature type="compositionally biased region" description="Basic and acidic residues" evidence="1">
    <location>
        <begin position="1"/>
        <end position="17"/>
    </location>
</feature>
<dbReference type="SUPFAM" id="SSF52833">
    <property type="entry name" value="Thioredoxin-like"/>
    <property type="match status" value="1"/>
</dbReference>
<dbReference type="Proteomes" id="UP000612956">
    <property type="component" value="Unassembled WGS sequence"/>
</dbReference>
<sequence length="150" mass="16125">MRDGPRFAGARAREHTNRATGSTHSGGLFRVEGAEIECGHAVHHDSDPRQLARRNIATAPNVAHAVTDKTPDLTMYSTTWCGYCRRLKTQLDEAGITYQVIDIEDDPAAAEFVGKVNGGNHVVPTVKFRDGSTATNPSLAAVKKALAEAN</sequence>
<keyword evidence="4" id="KW-1185">Reference proteome</keyword>
<gene>
    <name evidence="3" type="ORF">GCM10011591_16160</name>
</gene>
<accession>A0A917QDK9</accession>
<dbReference type="Gene3D" id="3.40.30.10">
    <property type="entry name" value="Glutaredoxin"/>
    <property type="match status" value="1"/>
</dbReference>
<dbReference type="EMBL" id="BMMW01000001">
    <property type="protein sequence ID" value="GGK45325.1"/>
    <property type="molecule type" value="Genomic_DNA"/>
</dbReference>
<dbReference type="PANTHER" id="PTHR34386">
    <property type="entry name" value="GLUTAREDOXIN"/>
    <property type="match status" value="1"/>
</dbReference>
<name>A0A917QDK9_9NOCA</name>
<dbReference type="InterPro" id="IPR036249">
    <property type="entry name" value="Thioredoxin-like_sf"/>
</dbReference>
<dbReference type="AlphaFoldDB" id="A0A917QDK9"/>
<feature type="region of interest" description="Disordered" evidence="1">
    <location>
        <begin position="1"/>
        <end position="26"/>
    </location>
</feature>
<dbReference type="CDD" id="cd02976">
    <property type="entry name" value="NrdH"/>
    <property type="match status" value="1"/>
</dbReference>
<dbReference type="InterPro" id="IPR051548">
    <property type="entry name" value="Grx-like_ET"/>
</dbReference>
<dbReference type="GO" id="GO:0009055">
    <property type="term" value="F:electron transfer activity"/>
    <property type="evidence" value="ECO:0007669"/>
    <property type="project" value="TreeGrafter"/>
</dbReference>